<accession>A0A1D2VEV0</accession>
<dbReference type="AlphaFoldDB" id="A0A1D2VEV0"/>
<evidence type="ECO:0000313" key="1">
    <source>
        <dbReference type="EMBL" id="ODV60181.1"/>
    </source>
</evidence>
<dbReference type="Proteomes" id="UP000095038">
    <property type="component" value="Unassembled WGS sequence"/>
</dbReference>
<dbReference type="InParanoid" id="A0A1D2VEV0"/>
<dbReference type="GeneID" id="30963003"/>
<organism evidence="1 2">
    <name type="scientific">Ascoidea rubescens DSM 1968</name>
    <dbReference type="NCBI Taxonomy" id="1344418"/>
    <lineage>
        <taxon>Eukaryota</taxon>
        <taxon>Fungi</taxon>
        <taxon>Dikarya</taxon>
        <taxon>Ascomycota</taxon>
        <taxon>Saccharomycotina</taxon>
        <taxon>Saccharomycetes</taxon>
        <taxon>Ascoideaceae</taxon>
        <taxon>Ascoidea</taxon>
    </lineage>
</organism>
<name>A0A1D2VEV0_9ASCO</name>
<sequence length="171" mass="19365">MSYIVTDPSPSFICNNYQRASNARQYKLRVIAQIVDCVYDNLSHYNNVNNNNDNQKSLIETGFQNLESFFIKIGSIPTFSSHIANNNDNYLVFKINSDLVENLLTGDLHSTSESELFQIGSIIELIMLYNGDINDLNLIEISNLNGDYRLLNNLKNAEILKTMSSKLSSLN</sequence>
<evidence type="ECO:0000313" key="2">
    <source>
        <dbReference type="Proteomes" id="UP000095038"/>
    </source>
</evidence>
<keyword evidence="2" id="KW-1185">Reference proteome</keyword>
<dbReference type="EMBL" id="KV454483">
    <property type="protein sequence ID" value="ODV60181.1"/>
    <property type="molecule type" value="Genomic_DNA"/>
</dbReference>
<reference evidence="2" key="1">
    <citation type="submission" date="2016-05" db="EMBL/GenBank/DDBJ databases">
        <title>Comparative genomics of biotechnologically important yeasts.</title>
        <authorList>
            <consortium name="DOE Joint Genome Institute"/>
            <person name="Riley R."/>
            <person name="Haridas S."/>
            <person name="Wolfe K.H."/>
            <person name="Lopes M.R."/>
            <person name="Hittinger C.T."/>
            <person name="Goker M."/>
            <person name="Salamov A."/>
            <person name="Wisecaver J."/>
            <person name="Long T.M."/>
            <person name="Aerts A.L."/>
            <person name="Barry K."/>
            <person name="Choi C."/>
            <person name="Clum A."/>
            <person name="Coughlan A.Y."/>
            <person name="Deshpande S."/>
            <person name="Douglass A.P."/>
            <person name="Hanson S.J."/>
            <person name="Klenk H.-P."/>
            <person name="Labutti K."/>
            <person name="Lapidus A."/>
            <person name="Lindquist E."/>
            <person name="Lipzen A."/>
            <person name="Meier-Kolthoff J.P."/>
            <person name="Ohm R.A."/>
            <person name="Otillar R.P."/>
            <person name="Pangilinan J."/>
            <person name="Peng Y."/>
            <person name="Rokas A."/>
            <person name="Rosa C.A."/>
            <person name="Scheuner C."/>
            <person name="Sibirny A.A."/>
            <person name="Slot J.C."/>
            <person name="Stielow J.B."/>
            <person name="Sun H."/>
            <person name="Kurtzman C.P."/>
            <person name="Blackwell M."/>
            <person name="Grigoriev I.V."/>
            <person name="Jeffries T.W."/>
        </authorList>
    </citation>
    <scope>NUCLEOTIDE SEQUENCE [LARGE SCALE GENOMIC DNA]</scope>
    <source>
        <strain evidence="2">DSM 1968</strain>
    </source>
</reference>
<dbReference type="InterPro" id="IPR012340">
    <property type="entry name" value="NA-bd_OB-fold"/>
</dbReference>
<proteinExistence type="predicted"/>
<gene>
    <name evidence="1" type="ORF">ASCRUDRAFT_157249</name>
</gene>
<protein>
    <submittedName>
        <fullName evidence="1">Uncharacterized protein</fullName>
    </submittedName>
</protein>
<dbReference type="RefSeq" id="XP_020046488.1">
    <property type="nucleotide sequence ID" value="XM_020189367.1"/>
</dbReference>
<dbReference type="Gene3D" id="2.40.50.140">
    <property type="entry name" value="Nucleic acid-binding proteins"/>
    <property type="match status" value="1"/>
</dbReference>